<dbReference type="SUPFAM" id="SSF56784">
    <property type="entry name" value="HAD-like"/>
    <property type="match status" value="1"/>
</dbReference>
<dbReference type="GO" id="GO:0008253">
    <property type="term" value="F:5'-nucleotidase activity"/>
    <property type="evidence" value="ECO:0007669"/>
    <property type="project" value="InterPro"/>
</dbReference>
<dbReference type="InterPro" id="IPR041492">
    <property type="entry name" value="HAD_2"/>
</dbReference>
<comment type="caution">
    <text evidence="1">The sequence shown here is derived from an EMBL/GenBank/DDBJ whole genome shotgun (WGS) entry which is preliminary data.</text>
</comment>
<name>A0A917DRU1_9BACT</name>
<protein>
    <submittedName>
        <fullName evidence="1">Noncanonical pyrimidine nucleotidase, YjjG family protein</fullName>
    </submittedName>
</protein>
<proteinExistence type="predicted"/>
<dbReference type="Proteomes" id="UP000609064">
    <property type="component" value="Unassembled WGS sequence"/>
</dbReference>
<dbReference type="InterPro" id="IPR052550">
    <property type="entry name" value="Pyrimidine_5'-ntase_YjjG"/>
</dbReference>
<dbReference type="SFLD" id="SFLDG01129">
    <property type="entry name" value="C1.5:_HAD__Beta-PGM__Phosphata"/>
    <property type="match status" value="1"/>
</dbReference>
<organism evidence="1 2">
    <name type="scientific">Emticicia aquatilis</name>
    <dbReference type="NCBI Taxonomy" id="1537369"/>
    <lineage>
        <taxon>Bacteria</taxon>
        <taxon>Pseudomonadati</taxon>
        <taxon>Bacteroidota</taxon>
        <taxon>Cytophagia</taxon>
        <taxon>Cytophagales</taxon>
        <taxon>Leadbetterellaceae</taxon>
        <taxon>Emticicia</taxon>
    </lineage>
</organism>
<reference evidence="1" key="1">
    <citation type="journal article" date="2014" name="Int. J. Syst. Evol. Microbiol.">
        <title>Complete genome sequence of Corynebacterium casei LMG S-19264T (=DSM 44701T), isolated from a smear-ripened cheese.</title>
        <authorList>
            <consortium name="US DOE Joint Genome Institute (JGI-PGF)"/>
            <person name="Walter F."/>
            <person name="Albersmeier A."/>
            <person name="Kalinowski J."/>
            <person name="Ruckert C."/>
        </authorList>
    </citation>
    <scope>NUCLEOTIDE SEQUENCE</scope>
    <source>
        <strain evidence="1">CGMCC 1.15958</strain>
    </source>
</reference>
<dbReference type="PANTHER" id="PTHR47478">
    <property type="match status" value="1"/>
</dbReference>
<dbReference type="EMBL" id="BMKK01000005">
    <property type="protein sequence ID" value="GGD62706.1"/>
    <property type="molecule type" value="Genomic_DNA"/>
</dbReference>
<evidence type="ECO:0000313" key="1">
    <source>
        <dbReference type="EMBL" id="GGD62706.1"/>
    </source>
</evidence>
<evidence type="ECO:0000313" key="2">
    <source>
        <dbReference type="Proteomes" id="UP000609064"/>
    </source>
</evidence>
<dbReference type="InterPro" id="IPR023198">
    <property type="entry name" value="PGP-like_dom2"/>
</dbReference>
<dbReference type="InterPro" id="IPR036412">
    <property type="entry name" value="HAD-like_sf"/>
</dbReference>
<sequence length="232" mass="27093">MAYKHLFFDLDHTLWDFERNSAECLADIYEIFDFKSLNISSLEAFQQEFSIVNKHHWSLLEQNLITHDELRRRRFQETLENLGVKDLKKSFGLEINEYFLALLPKKAHLIEGAVEVLDYLLPKYELHIISNGWHDIQVNKMKSSEIHHYFGEIITNELAGTRKPDRRIFDYAVEVTKADLAESLMIGDNYEADILGAINANMDTVFYNPDNIPTGQKPTFDIKKLVELKEIL</sequence>
<dbReference type="InterPro" id="IPR011951">
    <property type="entry name" value="HAD-SF_hydro_IA_YjjG/PynA"/>
</dbReference>
<dbReference type="NCBIfam" id="TIGR02254">
    <property type="entry name" value="YjjG_YfnB"/>
    <property type="match status" value="1"/>
</dbReference>
<reference evidence="1" key="2">
    <citation type="submission" date="2020-09" db="EMBL/GenBank/DDBJ databases">
        <authorList>
            <person name="Sun Q."/>
            <person name="Zhou Y."/>
        </authorList>
    </citation>
    <scope>NUCLEOTIDE SEQUENCE</scope>
    <source>
        <strain evidence="1">CGMCC 1.15958</strain>
    </source>
</reference>
<gene>
    <name evidence="1" type="ORF">GCM10011514_28500</name>
</gene>
<dbReference type="Gene3D" id="3.40.50.1000">
    <property type="entry name" value="HAD superfamily/HAD-like"/>
    <property type="match status" value="1"/>
</dbReference>
<accession>A0A917DRU1</accession>
<dbReference type="NCBIfam" id="TIGR01549">
    <property type="entry name" value="HAD-SF-IA-v1"/>
    <property type="match status" value="1"/>
</dbReference>
<dbReference type="RefSeq" id="WP_188766776.1">
    <property type="nucleotide sequence ID" value="NZ_BMKK01000005.1"/>
</dbReference>
<dbReference type="InterPro" id="IPR023214">
    <property type="entry name" value="HAD_sf"/>
</dbReference>
<dbReference type="Gene3D" id="1.10.150.240">
    <property type="entry name" value="Putative phosphatase, domain 2"/>
    <property type="match status" value="1"/>
</dbReference>
<dbReference type="Pfam" id="PF13419">
    <property type="entry name" value="HAD_2"/>
    <property type="match status" value="1"/>
</dbReference>
<dbReference type="SFLD" id="SFLDS00003">
    <property type="entry name" value="Haloacid_Dehalogenase"/>
    <property type="match status" value="1"/>
</dbReference>
<keyword evidence="2" id="KW-1185">Reference proteome</keyword>
<dbReference type="PANTHER" id="PTHR47478:SF1">
    <property type="entry name" value="PYRIMIDINE 5'-NUCLEOTIDASE YJJG"/>
    <property type="match status" value="1"/>
</dbReference>
<dbReference type="AlphaFoldDB" id="A0A917DRU1"/>
<dbReference type="InterPro" id="IPR006439">
    <property type="entry name" value="HAD-SF_hydro_IA"/>
</dbReference>